<dbReference type="Proteomes" id="UP000190816">
    <property type="component" value="Unassembled WGS sequence"/>
</dbReference>
<proteinExistence type="predicted"/>
<protein>
    <recommendedName>
        <fullName evidence="1">RES domain-containing protein</fullName>
    </recommendedName>
</protein>
<reference evidence="3 4" key="2">
    <citation type="submission" date="2016-07" db="EMBL/GenBank/DDBJ databases">
        <title>Revisiting the Taxonomy of the Elizabethkingia Genus based on Whole-Genome Sequencing, Optical Mapping, and MALDI-TOF.</title>
        <authorList>
            <person name="Nicholson A.C."/>
        </authorList>
    </citation>
    <scope>NUCLEOTIDE SEQUENCE [LARGE SCALE GENOMIC DNA]</scope>
    <source>
        <strain evidence="3 4">C1558</strain>
    </source>
</reference>
<dbReference type="EMBL" id="MAIC01000013">
    <property type="protein sequence ID" value="OPB75967.1"/>
    <property type="molecule type" value="Genomic_DNA"/>
</dbReference>
<reference evidence="2 5" key="1">
    <citation type="submission" date="2016-06" db="EMBL/GenBank/DDBJ databases">
        <authorList>
            <person name="Nicholson A.C."/>
        </authorList>
    </citation>
    <scope>NUCLEOTIDE SEQUENCE [LARGE SCALE GENOMIC DNA]</scope>
    <source>
        <strain evidence="2 5">G4123</strain>
    </source>
</reference>
<dbReference type="KEGG" id="ego:BBD34_14805"/>
<evidence type="ECO:0000259" key="1">
    <source>
        <dbReference type="SMART" id="SM00953"/>
    </source>
</evidence>
<keyword evidence="4" id="KW-1185">Reference proteome</keyword>
<dbReference type="EMBL" id="MBDS01000019">
    <property type="protein sequence ID" value="OPB84634.1"/>
    <property type="molecule type" value="Genomic_DNA"/>
</dbReference>
<feature type="domain" description="RES" evidence="1">
    <location>
        <begin position="214"/>
        <end position="371"/>
    </location>
</feature>
<evidence type="ECO:0000313" key="3">
    <source>
        <dbReference type="EMBL" id="OPB84634.1"/>
    </source>
</evidence>
<sequence>MSKTICSNCVSEDYLHQRILAEGKTRKCSFCSVHAKAFSLPQLSLKVRLALRRYYEKTANEPTDREILMQNEFNKTWERSGERLIDIINDEFGICYEAAQEIEKQIIQSEEANQDYDNNEDFDDDPHYIKKEIGDDKWLGEWDSFKNTLKTQSRFFNQGVEAFLNTVFRDLDSTVTSTDKPIFTSVGPTKDISFLYRARVFQSMDNLLRALKNPDIHLGPTPSNLASDGRMNARGISVFYGATDKDTAIAEVRPPVGSNVITARFNILRELYLLDLRNLKNIVEKTSVFHPQYKEKMEKARFLSKLGHMITQPIMPGDEVLEYLPTQAIADYLASKTDRIIDGIIFPSVQLKGQDTTNIVLFNKSSNVKPYDLPEGTETVVKDYEFHEDGPWKNYTVIDWIPSKRKSKTTKLKKGELQIVIDSIEVHEVNSIHFSTTSYSVGRLKIDAHLLRVNRDN</sequence>
<dbReference type="Pfam" id="PF18870">
    <property type="entry name" value="HEPN_RES_NTD1"/>
    <property type="match status" value="1"/>
</dbReference>
<dbReference type="AlphaFoldDB" id="A0AAJ3NCK8"/>
<dbReference type="Pfam" id="PF08808">
    <property type="entry name" value="RES"/>
    <property type="match status" value="1"/>
</dbReference>
<dbReference type="InterPro" id="IPR014914">
    <property type="entry name" value="RES_dom"/>
</dbReference>
<comment type="caution">
    <text evidence="2">The sequence shown here is derived from an EMBL/GenBank/DDBJ whole genome shotgun (WGS) entry which is preliminary data.</text>
</comment>
<dbReference type="RefSeq" id="WP_078404217.1">
    <property type="nucleotide sequence ID" value="NZ_CP016377.1"/>
</dbReference>
<evidence type="ECO:0000313" key="5">
    <source>
        <dbReference type="Proteomes" id="UP000190816"/>
    </source>
</evidence>
<name>A0AAJ3NCK8_9FLAO</name>
<evidence type="ECO:0000313" key="4">
    <source>
        <dbReference type="Proteomes" id="UP000190016"/>
    </source>
</evidence>
<dbReference type="Proteomes" id="UP000190016">
    <property type="component" value="Unassembled WGS sequence"/>
</dbReference>
<dbReference type="SMART" id="SM00953">
    <property type="entry name" value="RES"/>
    <property type="match status" value="1"/>
</dbReference>
<dbReference type="InterPro" id="IPR041206">
    <property type="entry name" value="HEPN/RES_NTD1"/>
</dbReference>
<organism evidence="2 5">
    <name type="scientific">Elizabethkingia ursingii</name>
    <dbReference type="NCBI Taxonomy" id="1756150"/>
    <lineage>
        <taxon>Bacteria</taxon>
        <taxon>Pseudomonadati</taxon>
        <taxon>Bacteroidota</taxon>
        <taxon>Flavobacteriia</taxon>
        <taxon>Flavobacteriales</taxon>
        <taxon>Weeksellaceae</taxon>
        <taxon>Elizabethkingia</taxon>
    </lineage>
</organism>
<gene>
    <name evidence="2" type="ORF">BAY32_04175</name>
    <name evidence="3" type="ORF">BB021_14855</name>
</gene>
<accession>A0AAJ3NCK8</accession>
<evidence type="ECO:0000313" key="2">
    <source>
        <dbReference type="EMBL" id="OPB75967.1"/>
    </source>
</evidence>